<feature type="domain" description="Zinc-ribbon 15" evidence="1">
    <location>
        <begin position="34"/>
        <end position="106"/>
    </location>
</feature>
<dbReference type="VEuPathDB" id="MicrosporidiaDB:ECU05_0200"/>
<dbReference type="VEuPathDB" id="MicrosporidiaDB:AEWD_050130"/>
<protein>
    <recommendedName>
        <fullName evidence="1">Zinc-ribbon 15 domain-containing protein</fullName>
    </recommendedName>
</protein>
<dbReference type="OMA" id="YLACINC"/>
<reference evidence="2" key="1">
    <citation type="journal article" date="2013" name="Eukaryot. Cell">
        <title>Extremely Reduced Levels of Heterozygosity in the Vertebrate Pathogen Encephalitozoon cuniculi.</title>
        <authorList>
            <person name="Selman M."/>
            <person name="Sak B."/>
            <person name="Kvac M."/>
            <person name="Farinelli L."/>
            <person name="Weiss L.M."/>
            <person name="Corradi N."/>
        </authorList>
    </citation>
    <scope>NUCLEOTIDE SEQUENCE</scope>
</reference>
<dbReference type="VEuPathDB" id="MicrosporidiaDB:M970_050130"/>
<dbReference type="AlphaFoldDB" id="M1KJV8"/>
<proteinExistence type="predicted"/>
<name>M1KJV8_ENCCN</name>
<dbReference type="Pfam" id="PF17032">
    <property type="entry name" value="Zn_ribbon_15"/>
    <property type="match status" value="1"/>
</dbReference>
<organism evidence="2">
    <name type="scientific">Encephalitozoon cuniculi</name>
    <name type="common">Microsporidian parasite</name>
    <dbReference type="NCBI Taxonomy" id="6035"/>
    <lineage>
        <taxon>Eukaryota</taxon>
        <taxon>Fungi</taxon>
        <taxon>Fungi incertae sedis</taxon>
        <taxon>Microsporidia</taxon>
        <taxon>Unikaryonidae</taxon>
        <taxon>Encephalitozoon</taxon>
    </lineage>
</organism>
<sequence>MWCCSDLCYFTCGCKSTPKKIDTPEGYPEPPKKILCPYCGTMADSEYRYDKYAFHICYISCIPCGSSSPYLACSSCRRNLGSIGDYRCHKCDVATTFDSNNCPNCGEEKGQSGGGYRRLNLK</sequence>
<evidence type="ECO:0000313" key="2">
    <source>
        <dbReference type="EMBL" id="AGE95486.1"/>
    </source>
</evidence>
<evidence type="ECO:0000259" key="1">
    <source>
        <dbReference type="Pfam" id="PF17032"/>
    </source>
</evidence>
<dbReference type="VEuPathDB" id="MicrosporidiaDB:AEWR_050130"/>
<accession>M1KJV8</accession>
<dbReference type="EMBL" id="KC513607">
    <property type="protein sequence ID" value="AGE95486.1"/>
    <property type="molecule type" value="Genomic_DNA"/>
</dbReference>
<gene>
    <name evidence="2" type="ORF">ECU05_0200</name>
</gene>
<dbReference type="InterPro" id="IPR031493">
    <property type="entry name" value="Zinc_ribbon_15"/>
</dbReference>
<dbReference type="VEuPathDB" id="MicrosporidiaDB:AEWQ_050130"/>